<dbReference type="SUPFAM" id="SSF103473">
    <property type="entry name" value="MFS general substrate transporter"/>
    <property type="match status" value="1"/>
</dbReference>
<dbReference type="PANTHER" id="PTHR24064">
    <property type="entry name" value="SOLUTE CARRIER FAMILY 22 MEMBER"/>
    <property type="match status" value="1"/>
</dbReference>
<dbReference type="GO" id="GO:0005315">
    <property type="term" value="F:phosphate transmembrane transporter activity"/>
    <property type="evidence" value="ECO:0007669"/>
    <property type="project" value="InterPro"/>
</dbReference>
<feature type="transmembrane region" description="Helical" evidence="8">
    <location>
        <begin position="132"/>
        <end position="151"/>
    </location>
</feature>
<evidence type="ECO:0000256" key="6">
    <source>
        <dbReference type="ARBA" id="ARBA00023136"/>
    </source>
</evidence>
<dbReference type="GO" id="GO:0016020">
    <property type="term" value="C:membrane"/>
    <property type="evidence" value="ECO:0007669"/>
    <property type="project" value="UniProtKB-SubCell"/>
</dbReference>
<dbReference type="InterPro" id="IPR036259">
    <property type="entry name" value="MFS_trans_sf"/>
</dbReference>
<comment type="subcellular location">
    <subcellularLocation>
        <location evidence="1">Membrane</location>
        <topology evidence="1">Multi-pass membrane protein</topology>
    </subcellularLocation>
</comment>
<evidence type="ECO:0000256" key="2">
    <source>
        <dbReference type="ARBA" id="ARBA00022448"/>
    </source>
</evidence>
<protein>
    <submittedName>
        <fullName evidence="10">Phosphate permease</fullName>
    </submittedName>
</protein>
<feature type="transmembrane region" description="Helical" evidence="8">
    <location>
        <begin position="336"/>
        <end position="356"/>
    </location>
</feature>
<evidence type="ECO:0000256" key="4">
    <source>
        <dbReference type="ARBA" id="ARBA00022692"/>
    </source>
</evidence>
<feature type="compositionally biased region" description="Polar residues" evidence="7">
    <location>
        <begin position="559"/>
        <end position="569"/>
    </location>
</feature>
<evidence type="ECO:0000313" key="11">
    <source>
        <dbReference type="Proteomes" id="UP000078544"/>
    </source>
</evidence>
<gene>
    <name evidence="10" type="ORF">AAL_01800</name>
</gene>
<reference evidence="10 11" key="1">
    <citation type="journal article" date="2016" name="Genome Biol. Evol.">
        <title>Divergent and convergent evolution of fungal pathogenicity.</title>
        <authorList>
            <person name="Shang Y."/>
            <person name="Xiao G."/>
            <person name="Zheng P."/>
            <person name="Cen K."/>
            <person name="Zhan S."/>
            <person name="Wang C."/>
        </authorList>
    </citation>
    <scope>NUCLEOTIDE SEQUENCE [LARGE SCALE GENOMIC DNA]</scope>
    <source>
        <strain evidence="10 11">RCEF 2490</strain>
    </source>
</reference>
<dbReference type="CDD" id="cd17364">
    <property type="entry name" value="MFS_PhT"/>
    <property type="match status" value="1"/>
</dbReference>
<comment type="caution">
    <text evidence="10">The sequence shown here is derived from an EMBL/GenBank/DDBJ whole genome shotgun (WGS) entry which is preliminary data.</text>
</comment>
<dbReference type="InterPro" id="IPR005829">
    <property type="entry name" value="Sugar_transporter_CS"/>
</dbReference>
<evidence type="ECO:0000256" key="8">
    <source>
        <dbReference type="SAM" id="Phobius"/>
    </source>
</evidence>
<dbReference type="GO" id="GO:0006817">
    <property type="term" value="P:phosphate ion transport"/>
    <property type="evidence" value="ECO:0007669"/>
    <property type="project" value="UniProtKB-KW"/>
</dbReference>
<evidence type="ECO:0000259" key="9">
    <source>
        <dbReference type="PROSITE" id="PS50850"/>
    </source>
</evidence>
<keyword evidence="6 8" id="KW-0472">Membrane</keyword>
<dbReference type="PROSITE" id="PS00217">
    <property type="entry name" value="SUGAR_TRANSPORT_2"/>
    <property type="match status" value="1"/>
</dbReference>
<keyword evidence="5 8" id="KW-1133">Transmembrane helix</keyword>
<keyword evidence="4 8" id="KW-0812">Transmembrane</keyword>
<name>A0A166UGA7_9HYPO</name>
<feature type="transmembrane region" description="Helical" evidence="8">
    <location>
        <begin position="478"/>
        <end position="498"/>
    </location>
</feature>
<dbReference type="InterPro" id="IPR020846">
    <property type="entry name" value="MFS_dom"/>
</dbReference>
<evidence type="ECO:0000256" key="3">
    <source>
        <dbReference type="ARBA" id="ARBA00022592"/>
    </source>
</evidence>
<feature type="transmembrane region" description="Helical" evidence="8">
    <location>
        <begin position="383"/>
        <end position="404"/>
    </location>
</feature>
<feature type="transmembrane region" description="Helical" evidence="8">
    <location>
        <begin position="245"/>
        <end position="263"/>
    </location>
</feature>
<dbReference type="EMBL" id="AZGY01000002">
    <property type="protein sequence ID" value="OAA32468.1"/>
    <property type="molecule type" value="Genomic_DNA"/>
</dbReference>
<feature type="transmembrane region" description="Helical" evidence="8">
    <location>
        <begin position="518"/>
        <end position="536"/>
    </location>
</feature>
<dbReference type="InterPro" id="IPR004738">
    <property type="entry name" value="Phos_permease"/>
</dbReference>
<keyword evidence="3" id="KW-0592">Phosphate transport</keyword>
<proteinExistence type="predicted"/>
<dbReference type="InterPro" id="IPR005828">
    <property type="entry name" value="MFS_sugar_transport-like"/>
</dbReference>
<organism evidence="10 11">
    <name type="scientific">Moelleriella libera RCEF 2490</name>
    <dbReference type="NCBI Taxonomy" id="1081109"/>
    <lineage>
        <taxon>Eukaryota</taxon>
        <taxon>Fungi</taxon>
        <taxon>Dikarya</taxon>
        <taxon>Ascomycota</taxon>
        <taxon>Pezizomycotina</taxon>
        <taxon>Sordariomycetes</taxon>
        <taxon>Hypocreomycetidae</taxon>
        <taxon>Hypocreales</taxon>
        <taxon>Clavicipitaceae</taxon>
        <taxon>Moelleriella</taxon>
    </lineage>
</organism>
<feature type="transmembrane region" description="Helical" evidence="8">
    <location>
        <begin position="445"/>
        <end position="466"/>
    </location>
</feature>
<dbReference type="PROSITE" id="PS50850">
    <property type="entry name" value="MFS"/>
    <property type="match status" value="1"/>
</dbReference>
<evidence type="ECO:0000256" key="1">
    <source>
        <dbReference type="ARBA" id="ARBA00004141"/>
    </source>
</evidence>
<feature type="transmembrane region" description="Helical" evidence="8">
    <location>
        <begin position="416"/>
        <end position="439"/>
    </location>
</feature>
<feature type="region of interest" description="Disordered" evidence="7">
    <location>
        <begin position="557"/>
        <end position="579"/>
    </location>
</feature>
<evidence type="ECO:0000256" key="5">
    <source>
        <dbReference type="ARBA" id="ARBA00022989"/>
    </source>
</evidence>
<accession>A0A166UGA7</accession>
<evidence type="ECO:0000256" key="7">
    <source>
        <dbReference type="SAM" id="MobiDB-lite"/>
    </source>
</evidence>
<feature type="transmembrane region" description="Helical" evidence="8">
    <location>
        <begin position="75"/>
        <end position="92"/>
    </location>
</feature>
<keyword evidence="11" id="KW-1185">Reference proteome</keyword>
<keyword evidence="2" id="KW-0813">Transport</keyword>
<feature type="transmembrane region" description="Helical" evidence="8">
    <location>
        <begin position="157"/>
        <end position="178"/>
    </location>
</feature>
<dbReference type="STRING" id="1081109.A0A166UGA7"/>
<dbReference type="Proteomes" id="UP000078544">
    <property type="component" value="Unassembled WGS sequence"/>
</dbReference>
<dbReference type="OrthoDB" id="433512at2759"/>
<evidence type="ECO:0000313" key="10">
    <source>
        <dbReference type="EMBL" id="OAA32468.1"/>
    </source>
</evidence>
<dbReference type="NCBIfam" id="TIGR00887">
    <property type="entry name" value="2A0109"/>
    <property type="match status" value="1"/>
</dbReference>
<feature type="domain" description="Major facilitator superfamily (MFS) profile" evidence="9">
    <location>
        <begin position="60"/>
        <end position="541"/>
    </location>
</feature>
<dbReference type="AlphaFoldDB" id="A0A166UGA7"/>
<dbReference type="Gene3D" id="1.20.1250.20">
    <property type="entry name" value="MFS general substrate transporter like domains"/>
    <property type="match status" value="2"/>
</dbReference>
<dbReference type="Pfam" id="PF00083">
    <property type="entry name" value="Sugar_tr"/>
    <property type="match status" value="1"/>
</dbReference>
<feature type="transmembrane region" description="Helical" evidence="8">
    <location>
        <begin position="199"/>
        <end position="221"/>
    </location>
</feature>
<feature type="compositionally biased region" description="Basic and acidic residues" evidence="7">
    <location>
        <begin position="570"/>
        <end position="579"/>
    </location>
</feature>
<sequence length="579" mass="62414">MSAGNSLAKPAGEVAKTSGGNSAYHNFHNDFLHVTDLNERRRLALAEVDKAPFGWYHVRACVVAGVGFFTDSYDIFTASLLTLMLGIVYYPGVGKMPTSSDNAIKLATSAGTVVGQLGFGFLADVVGRKKMYGLELIVIIFATIGQSLTSGSPSCDVIGLIIFWRVIMGIGIGGDYPLSSIITSEFATTKWRGAMMASVFAMQGLGQLCAAFVMLFVTLGFKGSLSEAKTVKVCNGDCQVAVDKMWRTLIGFGAVPACIALYFRLTIPETPRYTFDIGRDVEKADDDVKAYISGKREGEPDSVARATVAQSAKNNLEVPKASWKDFSRHYSKPKNFGLLLGTAGSWFVLDVAFYGLSLNNAVILDAIGFTTKDNKVGSVYELLYNYAVGNLIIVLAGAVPGYWVSVATIDTLGRKTIQMGGFIILTILFIVMGFAYFHISPNGLLAIYVLAQFFFNFGPNTTTFIVPGEVFPTRYRSTSHGISAASGKIGSIIGQGAISTLRTRGASADNPNPWMDHVLEIYALFMLLGCFTTLLIPETKRKTLEELCGEDDYAVTHGSRGSHSNGTTHSNEDDAVKTT</sequence>